<dbReference type="Gene3D" id="1.25.40.10">
    <property type="entry name" value="Tetratricopeptide repeat domain"/>
    <property type="match status" value="1"/>
</dbReference>
<dbReference type="GO" id="GO:0005737">
    <property type="term" value="C:cytoplasm"/>
    <property type="evidence" value="ECO:0007669"/>
    <property type="project" value="TreeGrafter"/>
</dbReference>
<dbReference type="SUPFAM" id="SSF47769">
    <property type="entry name" value="SAM/Pointed domain"/>
    <property type="match status" value="1"/>
</dbReference>
<dbReference type="Pfam" id="PF07647">
    <property type="entry name" value="SAM_2"/>
    <property type="match status" value="1"/>
</dbReference>
<dbReference type="PANTHER" id="PTHR16305">
    <property type="entry name" value="TESTICULAR SOLUBLE ADENYLYL CYCLASE"/>
    <property type="match status" value="1"/>
</dbReference>
<name>A0A3R8S7I2_9BURK</name>
<gene>
    <name evidence="5" type="ORF">EIP75_10185</name>
</gene>
<dbReference type="AlphaFoldDB" id="A0A3R8S7I2"/>
<keyword evidence="6" id="KW-1185">Reference proteome</keyword>
<organism evidence="5 6">
    <name type="scientific">Aquabacterium soli</name>
    <dbReference type="NCBI Taxonomy" id="2493092"/>
    <lineage>
        <taxon>Bacteria</taxon>
        <taxon>Pseudomonadati</taxon>
        <taxon>Pseudomonadota</taxon>
        <taxon>Betaproteobacteria</taxon>
        <taxon>Burkholderiales</taxon>
        <taxon>Aquabacterium</taxon>
    </lineage>
</organism>
<dbReference type="InterPro" id="IPR041664">
    <property type="entry name" value="AAA_16"/>
</dbReference>
<dbReference type="RefSeq" id="WP_125243166.1">
    <property type="nucleotide sequence ID" value="NZ_RSED01000007.1"/>
</dbReference>
<dbReference type="OrthoDB" id="1178869at2"/>
<dbReference type="Gene3D" id="1.10.150.50">
    <property type="entry name" value="Transcription Factor, Ets-1"/>
    <property type="match status" value="1"/>
</dbReference>
<dbReference type="SUPFAM" id="SSF55073">
    <property type="entry name" value="Nucleotide cyclase"/>
    <property type="match status" value="1"/>
</dbReference>
<dbReference type="SUPFAM" id="SSF48452">
    <property type="entry name" value="TPR-like"/>
    <property type="match status" value="1"/>
</dbReference>
<comment type="caution">
    <text evidence="5">The sequence shown here is derived from an EMBL/GenBank/DDBJ whole genome shotgun (WGS) entry which is preliminary data.</text>
</comment>
<dbReference type="GO" id="GO:0005524">
    <property type="term" value="F:ATP binding"/>
    <property type="evidence" value="ECO:0007669"/>
    <property type="project" value="UniProtKB-KW"/>
</dbReference>
<dbReference type="InterPro" id="IPR027417">
    <property type="entry name" value="P-loop_NTPase"/>
</dbReference>
<dbReference type="InterPro" id="IPR013761">
    <property type="entry name" value="SAM/pointed_sf"/>
</dbReference>
<accession>A0A3R8S7I2</accession>
<dbReference type="GO" id="GO:0035556">
    <property type="term" value="P:intracellular signal transduction"/>
    <property type="evidence" value="ECO:0007669"/>
    <property type="project" value="InterPro"/>
</dbReference>
<evidence type="ECO:0000256" key="1">
    <source>
        <dbReference type="ARBA" id="ARBA00022741"/>
    </source>
</evidence>
<dbReference type="SUPFAM" id="SSF52540">
    <property type="entry name" value="P-loop containing nucleoside triphosphate hydrolases"/>
    <property type="match status" value="1"/>
</dbReference>
<sequence length="1083" mass="118618">MQPLSPWLQSVGLAHLEPVLVANDIAEDVLTSLTEQDLEKLGLSMGERKRLLKAIAALVQAEPPVPAPVRPNVGELRQLTIMFCDLVNSTALCERLSPEQWREVVLAYQQASAAVIERYGGAIAQYLGDGLLVYFGHPQAHEDAPERAVRTGVALVDCIRQLHLEPVQAQGMHLSVRIGIHTGQVVIGDIGAGARRELLALGDTPNLAARLQGLALPDTVVISDGTRLLAGGSFAYTDLGRHELKGVREPRQVWRVQAVLQTASRFEAATSAGLTPLVGRSSELALLTERWQLACQGRGQAVLLSGEAGIGKSRMLKELCDRLGNAGLNAIRVQCSPHHVHSAFHPTIDSIERVLRLTREQPVGVKLDRLDALAMGEYGLPRSQVAVLASMLSMPSEERYGPIVDSAHERERETIAALVDLARAQARSSPTLMVYEDAHWADPASVSMLHELIDRITDVPFLLVIAHRPEFDLPMALKARGHVTSLRVPSLRRDEVASLVMRLAGDNPLPEDLAQHIVSKTDGVPLFVEELTRWILESPVSEDGRRKEVPTTLRDSLMARLDRHVQAKEIAQIGAVVGREFSRDMVEALADMPPSTLNEALLALTQAGLASEQVGHQGTLYTFKHALVQDAAYDSLLTPRREALHGAIVTVMQERFPAVAQAEPELLARHASAARQPRVAIPYWRRASELAVQRLALQEAAAHLDAGLKACASLPASAERNQIELQLQASLGTAHMLGRGWAAEEVSHAFARANELASAADQVEEAIWPLWGVCIYHLVHGDIDRAVSIGQRMMTVARQSSSRNAWLVANMIHVQLCMYSGQFDQVQAHVEQVEHRYCDPQDRALIALYSTDLKLVSMVHGSQTRWFMGLEEEADALCVEQERFAATLNHPYSMAWTLTWGAMSYLHRGRADELLERVEEGLRLAEKHGFAYVAGMAMMGKGWALAHKGRHDEGIALMKHGLTAFRATGAGIAVPFFLVLLGEALGRAGQRAEGLARLDEAEQLVAAGGERWHEAELHRIRGRLLATGPQPDLLAAEASIRHALALASGQQAHAWRRRALQDLRALLQSQQRHDEAQALLVAV</sequence>
<dbReference type="InterPro" id="IPR011990">
    <property type="entry name" value="TPR-like_helical_dom_sf"/>
</dbReference>
<dbReference type="PANTHER" id="PTHR16305:SF28">
    <property type="entry name" value="GUANYLATE CYCLASE DOMAIN-CONTAINING PROTEIN"/>
    <property type="match status" value="1"/>
</dbReference>
<dbReference type="Gene3D" id="3.30.70.1230">
    <property type="entry name" value="Nucleotide cyclase"/>
    <property type="match status" value="1"/>
</dbReference>
<reference evidence="5 6" key="1">
    <citation type="submission" date="2018-12" db="EMBL/GenBank/DDBJ databases">
        <title>The whole draft genome of Aquabacterium sp. SJQ9.</title>
        <authorList>
            <person name="Sun L."/>
            <person name="Gao X."/>
            <person name="Chen W."/>
            <person name="Huang K."/>
        </authorList>
    </citation>
    <scope>NUCLEOTIDE SEQUENCE [LARGE SCALE GENOMIC DNA]</scope>
    <source>
        <strain evidence="5 6">SJQ9</strain>
    </source>
</reference>
<dbReference type="InterPro" id="IPR001054">
    <property type="entry name" value="A/G_cyclase"/>
</dbReference>
<dbReference type="PROSITE" id="PS50125">
    <property type="entry name" value="GUANYLATE_CYCLASE_2"/>
    <property type="match status" value="1"/>
</dbReference>
<dbReference type="InterPro" id="IPR001660">
    <property type="entry name" value="SAM"/>
</dbReference>
<proteinExistence type="predicted"/>
<dbReference type="Gene3D" id="3.40.50.300">
    <property type="entry name" value="P-loop containing nucleotide triphosphate hydrolases"/>
    <property type="match status" value="1"/>
</dbReference>
<keyword evidence="1" id="KW-0547">Nucleotide-binding</keyword>
<dbReference type="CDD" id="cd07302">
    <property type="entry name" value="CHD"/>
    <property type="match status" value="1"/>
</dbReference>
<dbReference type="Pfam" id="PF13191">
    <property type="entry name" value="AAA_16"/>
    <property type="match status" value="1"/>
</dbReference>
<feature type="domain" description="Guanylate cyclase" evidence="4">
    <location>
        <begin position="80"/>
        <end position="212"/>
    </location>
</feature>
<dbReference type="Pfam" id="PF00211">
    <property type="entry name" value="Guanylate_cyc"/>
    <property type="match status" value="1"/>
</dbReference>
<dbReference type="CDD" id="cd09487">
    <property type="entry name" value="SAM_superfamily"/>
    <property type="match status" value="1"/>
</dbReference>
<evidence type="ECO:0000313" key="6">
    <source>
        <dbReference type="Proteomes" id="UP000269265"/>
    </source>
</evidence>
<dbReference type="GO" id="GO:0009190">
    <property type="term" value="P:cyclic nucleotide biosynthetic process"/>
    <property type="evidence" value="ECO:0007669"/>
    <property type="project" value="InterPro"/>
</dbReference>
<dbReference type="GO" id="GO:0004016">
    <property type="term" value="F:adenylate cyclase activity"/>
    <property type="evidence" value="ECO:0007669"/>
    <property type="project" value="UniProtKB-ARBA"/>
</dbReference>
<evidence type="ECO:0000259" key="4">
    <source>
        <dbReference type="PROSITE" id="PS50125"/>
    </source>
</evidence>
<feature type="domain" description="SAM" evidence="3">
    <location>
        <begin position="1"/>
        <end position="61"/>
    </location>
</feature>
<evidence type="ECO:0000259" key="3">
    <source>
        <dbReference type="PROSITE" id="PS50105"/>
    </source>
</evidence>
<dbReference type="Proteomes" id="UP000269265">
    <property type="component" value="Unassembled WGS sequence"/>
</dbReference>
<dbReference type="EMBL" id="RSED01000007">
    <property type="protein sequence ID" value="RRS04260.1"/>
    <property type="molecule type" value="Genomic_DNA"/>
</dbReference>
<evidence type="ECO:0000313" key="5">
    <source>
        <dbReference type="EMBL" id="RRS04260.1"/>
    </source>
</evidence>
<dbReference type="InterPro" id="IPR029787">
    <property type="entry name" value="Nucleotide_cyclase"/>
</dbReference>
<evidence type="ECO:0000256" key="2">
    <source>
        <dbReference type="ARBA" id="ARBA00022840"/>
    </source>
</evidence>
<keyword evidence="2" id="KW-0067">ATP-binding</keyword>
<dbReference type="PROSITE" id="PS50105">
    <property type="entry name" value="SAM_DOMAIN"/>
    <property type="match status" value="1"/>
</dbReference>
<dbReference type="SMART" id="SM00044">
    <property type="entry name" value="CYCc"/>
    <property type="match status" value="1"/>
</dbReference>
<protein>
    <submittedName>
        <fullName evidence="5">Adenylate cyclase</fullName>
    </submittedName>
</protein>